<protein>
    <recommendedName>
        <fullName evidence="12">Sulfoacetaldehyde acetyltransferase</fullName>
    </recommendedName>
</protein>
<keyword evidence="5 6" id="KW-0786">Thiamine pyrophosphate</keyword>
<evidence type="ECO:0000259" key="8">
    <source>
        <dbReference type="Pfam" id="PF02775"/>
    </source>
</evidence>
<keyword evidence="4" id="KW-0479">Metal-binding</keyword>
<comment type="cofactor">
    <cofactor evidence="1">
        <name>Mg(2+)</name>
        <dbReference type="ChEBI" id="CHEBI:18420"/>
    </cofactor>
</comment>
<dbReference type="GO" id="GO:0030976">
    <property type="term" value="F:thiamine pyrophosphate binding"/>
    <property type="evidence" value="ECO:0007669"/>
    <property type="project" value="InterPro"/>
</dbReference>
<feature type="domain" description="Thiamine pyrophosphate enzyme TPP-binding" evidence="8">
    <location>
        <begin position="390"/>
        <end position="537"/>
    </location>
</feature>
<dbReference type="HOGENOM" id="CLU_491389_0_0_7"/>
<dbReference type="PATRIC" id="fig|1429438.4.peg.7471"/>
<comment type="cofactor">
    <cofactor evidence="2">
        <name>thiamine diphosphate</name>
        <dbReference type="ChEBI" id="CHEBI:58937"/>
    </cofactor>
</comment>
<dbReference type="Pfam" id="PF02775">
    <property type="entry name" value="TPP_enzyme_C"/>
    <property type="match status" value="1"/>
</dbReference>
<evidence type="ECO:0000256" key="2">
    <source>
        <dbReference type="ARBA" id="ARBA00001964"/>
    </source>
</evidence>
<dbReference type="CDD" id="cd07035">
    <property type="entry name" value="TPP_PYR_POX_like"/>
    <property type="match status" value="1"/>
</dbReference>
<feature type="non-terminal residue" evidence="10">
    <location>
        <position position="1"/>
    </location>
</feature>
<dbReference type="InterPro" id="IPR029035">
    <property type="entry name" value="DHS-like_NAD/FAD-binding_dom"/>
</dbReference>
<dbReference type="InterPro" id="IPR000399">
    <property type="entry name" value="TPP-bd_CS"/>
</dbReference>
<evidence type="ECO:0000256" key="3">
    <source>
        <dbReference type="ARBA" id="ARBA00007812"/>
    </source>
</evidence>
<sequence>PKAPALIELLKTEGVRHLFGIVGSTFLDVLDALYDDTTMEYINVRHEQGAAFMADGLARVTGQPAACLVTSGPGATNLLTGVAAAYVAHSPVVAITGGPMSANYERDAFQELDLVNMFKPVTKLSVLINKPERIPELMRYAFRMAMTGRKGPVFVEIPRDVLNNQEIEIDMIPPEQYRPDNARLPHPDAIAKAAQMLQQAERPLLVVGGGVNWAHANDLITRFSEQLSLPMITAYGRNDALPNSHPLYIGPLGRAGAPEAAEACQQADLLFVVGSRLGNFTTYYDHRYIQPGTRIVQIDIDSRDIGRIYPVELGILADAAETLNALLMHADQTHVSPASEAWQAEARRLRDARQSRLEEEGNLSTLPVKPQRVYNELRRVLPVDTIVTLDAGAAPAYGYDRLHFSTPRTFITPLDLGTLGLSFPAALGAKLGRPDAPVLAIHGDGGFLMNSQELETAVRHGINVVTLVMNNNCWGSEKAYQKHFYQERYVGADIGNPRYDQYAELFGAKGYYVEYPDQIGDVMTEALQCGKPAVIEVPIDPDEFPVPATGGRRG</sequence>
<dbReference type="InterPro" id="IPR011766">
    <property type="entry name" value="TPP_enzyme_TPP-bd"/>
</dbReference>
<accession>W4L7J5</accession>
<proteinExistence type="inferred from homology"/>
<evidence type="ECO:0000313" key="11">
    <source>
        <dbReference type="Proteomes" id="UP000019141"/>
    </source>
</evidence>
<dbReference type="GO" id="GO:0005948">
    <property type="term" value="C:acetolactate synthase complex"/>
    <property type="evidence" value="ECO:0007669"/>
    <property type="project" value="TreeGrafter"/>
</dbReference>
<dbReference type="PANTHER" id="PTHR18968">
    <property type="entry name" value="THIAMINE PYROPHOSPHATE ENZYMES"/>
    <property type="match status" value="1"/>
</dbReference>
<dbReference type="InterPro" id="IPR012001">
    <property type="entry name" value="Thiamin_PyroP_enz_TPP-bd_dom"/>
</dbReference>
<dbReference type="GO" id="GO:0000287">
    <property type="term" value="F:magnesium ion binding"/>
    <property type="evidence" value="ECO:0007669"/>
    <property type="project" value="InterPro"/>
</dbReference>
<dbReference type="InterPro" id="IPR012000">
    <property type="entry name" value="Thiamin_PyroP_enz_cen_dom"/>
</dbReference>
<evidence type="ECO:0000259" key="9">
    <source>
        <dbReference type="Pfam" id="PF02776"/>
    </source>
</evidence>
<evidence type="ECO:0000256" key="4">
    <source>
        <dbReference type="ARBA" id="ARBA00022723"/>
    </source>
</evidence>
<organism evidence="10 11">
    <name type="scientific">Entotheonella factor</name>
    <dbReference type="NCBI Taxonomy" id="1429438"/>
    <lineage>
        <taxon>Bacteria</taxon>
        <taxon>Pseudomonadati</taxon>
        <taxon>Nitrospinota/Tectimicrobiota group</taxon>
        <taxon>Candidatus Tectimicrobiota</taxon>
        <taxon>Candidatus Entotheonellia</taxon>
        <taxon>Candidatus Entotheonellales</taxon>
        <taxon>Candidatus Entotheonellaceae</taxon>
        <taxon>Candidatus Entotheonella</taxon>
    </lineage>
</organism>
<evidence type="ECO:0000256" key="5">
    <source>
        <dbReference type="ARBA" id="ARBA00023052"/>
    </source>
</evidence>
<evidence type="ECO:0000256" key="6">
    <source>
        <dbReference type="RuleBase" id="RU362132"/>
    </source>
</evidence>
<comment type="similarity">
    <text evidence="3 6">Belongs to the TPP enzyme family.</text>
</comment>
<name>W4L7J5_ENTF1</name>
<dbReference type="Pfam" id="PF02776">
    <property type="entry name" value="TPP_enzyme_N"/>
    <property type="match status" value="1"/>
</dbReference>
<comment type="caution">
    <text evidence="10">The sequence shown here is derived from an EMBL/GenBank/DDBJ whole genome shotgun (WGS) entry which is preliminary data.</text>
</comment>
<dbReference type="GO" id="GO:0003984">
    <property type="term" value="F:acetolactate synthase activity"/>
    <property type="evidence" value="ECO:0007669"/>
    <property type="project" value="TreeGrafter"/>
</dbReference>
<dbReference type="Gene3D" id="3.40.50.1220">
    <property type="entry name" value="TPP-binding domain"/>
    <property type="match status" value="1"/>
</dbReference>
<feature type="domain" description="Thiamine pyrophosphate enzyme central" evidence="7">
    <location>
        <begin position="190"/>
        <end position="326"/>
    </location>
</feature>
<dbReference type="Pfam" id="PF00205">
    <property type="entry name" value="TPP_enzyme_M"/>
    <property type="match status" value="1"/>
</dbReference>
<evidence type="ECO:0000259" key="7">
    <source>
        <dbReference type="Pfam" id="PF00205"/>
    </source>
</evidence>
<evidence type="ECO:0000313" key="10">
    <source>
        <dbReference type="EMBL" id="ETW93296.1"/>
    </source>
</evidence>
<dbReference type="GO" id="GO:0009097">
    <property type="term" value="P:isoleucine biosynthetic process"/>
    <property type="evidence" value="ECO:0007669"/>
    <property type="project" value="TreeGrafter"/>
</dbReference>
<evidence type="ECO:0008006" key="12">
    <source>
        <dbReference type="Google" id="ProtNLM"/>
    </source>
</evidence>
<dbReference type="Proteomes" id="UP000019141">
    <property type="component" value="Unassembled WGS sequence"/>
</dbReference>
<reference evidence="10 11" key="1">
    <citation type="journal article" date="2014" name="Nature">
        <title>An environmental bacterial taxon with a large and distinct metabolic repertoire.</title>
        <authorList>
            <person name="Wilson M.C."/>
            <person name="Mori T."/>
            <person name="Ruckert C."/>
            <person name="Uria A.R."/>
            <person name="Helf M.J."/>
            <person name="Takada K."/>
            <person name="Gernert C."/>
            <person name="Steffens U.A."/>
            <person name="Heycke N."/>
            <person name="Schmitt S."/>
            <person name="Rinke C."/>
            <person name="Helfrich E.J."/>
            <person name="Brachmann A.O."/>
            <person name="Gurgui C."/>
            <person name="Wakimoto T."/>
            <person name="Kracht M."/>
            <person name="Crusemann M."/>
            <person name="Hentschel U."/>
            <person name="Abe I."/>
            <person name="Matsunaga S."/>
            <person name="Kalinowski J."/>
            <person name="Takeyama H."/>
            <person name="Piel J."/>
        </authorList>
    </citation>
    <scope>NUCLEOTIDE SEQUENCE [LARGE SCALE GENOMIC DNA]</scope>
    <source>
        <strain evidence="11">TSY1</strain>
    </source>
</reference>
<dbReference type="CDD" id="cd00568">
    <property type="entry name" value="TPP_enzymes"/>
    <property type="match status" value="1"/>
</dbReference>
<dbReference type="InterPro" id="IPR045229">
    <property type="entry name" value="TPP_enz"/>
</dbReference>
<dbReference type="GO" id="GO:0050660">
    <property type="term" value="F:flavin adenine dinucleotide binding"/>
    <property type="evidence" value="ECO:0007669"/>
    <property type="project" value="TreeGrafter"/>
</dbReference>
<dbReference type="FunFam" id="3.40.50.970:FF:000007">
    <property type="entry name" value="Acetolactate synthase"/>
    <property type="match status" value="1"/>
</dbReference>
<dbReference type="EMBL" id="AZHW01001264">
    <property type="protein sequence ID" value="ETW93296.1"/>
    <property type="molecule type" value="Genomic_DNA"/>
</dbReference>
<dbReference type="SUPFAM" id="SSF52467">
    <property type="entry name" value="DHS-like NAD/FAD-binding domain"/>
    <property type="match status" value="1"/>
</dbReference>
<dbReference type="PROSITE" id="PS00187">
    <property type="entry name" value="TPP_ENZYMES"/>
    <property type="match status" value="1"/>
</dbReference>
<keyword evidence="11" id="KW-1185">Reference proteome</keyword>
<evidence type="ECO:0000256" key="1">
    <source>
        <dbReference type="ARBA" id="ARBA00001946"/>
    </source>
</evidence>
<dbReference type="InterPro" id="IPR029061">
    <property type="entry name" value="THDP-binding"/>
</dbReference>
<dbReference type="Gene3D" id="3.40.50.970">
    <property type="match status" value="2"/>
</dbReference>
<dbReference type="PANTHER" id="PTHR18968:SF166">
    <property type="entry name" value="2-HYDROXYACYL-COA LYASE 2"/>
    <property type="match status" value="1"/>
</dbReference>
<feature type="domain" description="Thiamine pyrophosphate enzyme N-terminal TPP-binding" evidence="9">
    <location>
        <begin position="5"/>
        <end position="117"/>
    </location>
</feature>
<gene>
    <name evidence="10" type="ORF">ETSY1_39860</name>
</gene>
<dbReference type="AlphaFoldDB" id="W4L7J5"/>
<dbReference type="SUPFAM" id="SSF52518">
    <property type="entry name" value="Thiamin diphosphate-binding fold (THDP-binding)"/>
    <property type="match status" value="2"/>
</dbReference>
<dbReference type="GO" id="GO:0009099">
    <property type="term" value="P:L-valine biosynthetic process"/>
    <property type="evidence" value="ECO:0007669"/>
    <property type="project" value="TreeGrafter"/>
</dbReference>